<comment type="caution">
    <text evidence="2">The sequence shown here is derived from an EMBL/GenBank/DDBJ whole genome shotgun (WGS) entry which is preliminary data.</text>
</comment>
<reference evidence="2 3" key="1">
    <citation type="submission" date="2019-05" db="EMBL/GenBank/DDBJ databases">
        <title>Another draft genome of Portunus trituberculatus and its Hox gene families provides insights of decapod evolution.</title>
        <authorList>
            <person name="Jeong J.-H."/>
            <person name="Song I."/>
            <person name="Kim S."/>
            <person name="Choi T."/>
            <person name="Kim D."/>
            <person name="Ryu S."/>
            <person name="Kim W."/>
        </authorList>
    </citation>
    <scope>NUCLEOTIDE SEQUENCE [LARGE SCALE GENOMIC DNA]</scope>
    <source>
        <tissue evidence="2">Muscle</tissue>
    </source>
</reference>
<dbReference type="AlphaFoldDB" id="A0A5B7EMK6"/>
<evidence type="ECO:0000256" key="1">
    <source>
        <dbReference type="SAM" id="MobiDB-lite"/>
    </source>
</evidence>
<dbReference type="Proteomes" id="UP000324222">
    <property type="component" value="Unassembled WGS sequence"/>
</dbReference>
<feature type="compositionally biased region" description="Low complexity" evidence="1">
    <location>
        <begin position="10"/>
        <end position="24"/>
    </location>
</feature>
<proteinExistence type="predicted"/>
<name>A0A5B7EMK6_PORTR</name>
<keyword evidence="3" id="KW-1185">Reference proteome</keyword>
<evidence type="ECO:0000313" key="2">
    <source>
        <dbReference type="EMBL" id="MPC33634.1"/>
    </source>
</evidence>
<sequence length="87" mass="9619">MRVHHYTGCRGEQQQRGAGTRQQRVCVDIERRSSGGRKPPPSCRSVLCLGPPRLASRRACQTRRRTQNFIAPVLSEEAAGGVGQMTD</sequence>
<gene>
    <name evidence="2" type="ORF">E2C01_026989</name>
</gene>
<feature type="region of interest" description="Disordered" evidence="1">
    <location>
        <begin position="1"/>
        <end position="24"/>
    </location>
</feature>
<evidence type="ECO:0000313" key="3">
    <source>
        <dbReference type="Proteomes" id="UP000324222"/>
    </source>
</evidence>
<accession>A0A5B7EMK6</accession>
<dbReference type="EMBL" id="VSRR010002874">
    <property type="protein sequence ID" value="MPC33634.1"/>
    <property type="molecule type" value="Genomic_DNA"/>
</dbReference>
<protein>
    <submittedName>
        <fullName evidence="2">Uncharacterized protein</fullName>
    </submittedName>
</protein>
<organism evidence="2 3">
    <name type="scientific">Portunus trituberculatus</name>
    <name type="common">Swimming crab</name>
    <name type="synonym">Neptunus trituberculatus</name>
    <dbReference type="NCBI Taxonomy" id="210409"/>
    <lineage>
        <taxon>Eukaryota</taxon>
        <taxon>Metazoa</taxon>
        <taxon>Ecdysozoa</taxon>
        <taxon>Arthropoda</taxon>
        <taxon>Crustacea</taxon>
        <taxon>Multicrustacea</taxon>
        <taxon>Malacostraca</taxon>
        <taxon>Eumalacostraca</taxon>
        <taxon>Eucarida</taxon>
        <taxon>Decapoda</taxon>
        <taxon>Pleocyemata</taxon>
        <taxon>Brachyura</taxon>
        <taxon>Eubrachyura</taxon>
        <taxon>Portunoidea</taxon>
        <taxon>Portunidae</taxon>
        <taxon>Portuninae</taxon>
        <taxon>Portunus</taxon>
    </lineage>
</organism>